<dbReference type="SUPFAM" id="SSF46894">
    <property type="entry name" value="C-terminal effector domain of the bipartite response regulators"/>
    <property type="match status" value="1"/>
</dbReference>
<dbReference type="RefSeq" id="WP_285764114.1">
    <property type="nucleotide sequence ID" value="NZ_BSYJ01000003.1"/>
</dbReference>
<feature type="DNA-binding region" description="OmpR/PhoB-type" evidence="9">
    <location>
        <begin position="126"/>
        <end position="225"/>
    </location>
</feature>
<feature type="domain" description="Response regulatory" evidence="10">
    <location>
        <begin position="3"/>
        <end position="116"/>
    </location>
</feature>
<dbReference type="PROSITE" id="PS50110">
    <property type="entry name" value="RESPONSE_REGULATORY"/>
    <property type="match status" value="1"/>
</dbReference>
<evidence type="ECO:0000256" key="3">
    <source>
        <dbReference type="ARBA" id="ARBA00022553"/>
    </source>
</evidence>
<evidence type="ECO:0000259" key="10">
    <source>
        <dbReference type="PROSITE" id="PS50110"/>
    </source>
</evidence>
<dbReference type="SMART" id="SM00448">
    <property type="entry name" value="REC"/>
    <property type="match status" value="1"/>
</dbReference>
<keyword evidence="5" id="KW-0805">Transcription regulation</keyword>
<evidence type="ECO:0000256" key="9">
    <source>
        <dbReference type="PROSITE-ProRule" id="PRU01091"/>
    </source>
</evidence>
<keyword evidence="4" id="KW-0902">Two-component regulatory system</keyword>
<dbReference type="CDD" id="cd17623">
    <property type="entry name" value="REC_OmpR_CpxR"/>
    <property type="match status" value="1"/>
</dbReference>
<feature type="modified residue" description="4-aspartylphosphate" evidence="8">
    <location>
        <position position="52"/>
    </location>
</feature>
<dbReference type="SMART" id="SM00862">
    <property type="entry name" value="Trans_reg_C"/>
    <property type="match status" value="1"/>
</dbReference>
<evidence type="ECO:0000256" key="8">
    <source>
        <dbReference type="PROSITE-ProRule" id="PRU00169"/>
    </source>
</evidence>
<keyword evidence="2" id="KW-0963">Cytoplasm</keyword>
<dbReference type="PANTHER" id="PTHR48111:SF39">
    <property type="entry name" value="TRANSCRIPTIONAL REGULATORY PROTEIN CPXR"/>
    <property type="match status" value="1"/>
</dbReference>
<dbReference type="InterPro" id="IPR001867">
    <property type="entry name" value="OmpR/PhoB-type_DNA-bd"/>
</dbReference>
<keyword evidence="3 8" id="KW-0597">Phosphoprotein</keyword>
<evidence type="ECO:0000256" key="6">
    <source>
        <dbReference type="ARBA" id="ARBA00023125"/>
    </source>
</evidence>
<name>A0ABQ6LZM2_9GAMM</name>
<reference evidence="12 13" key="1">
    <citation type="submission" date="2023-04" db="EMBL/GenBank/DDBJ databases">
        <title>Marinobulbifer ophiurae gen. nov., sp. Nov., isolate from tissue of brittle star Ophioplocus japonicus.</title>
        <authorList>
            <person name="Kawano K."/>
            <person name="Sawayama S."/>
            <person name="Nakagawa S."/>
        </authorList>
    </citation>
    <scope>NUCLEOTIDE SEQUENCE [LARGE SCALE GENOMIC DNA]</scope>
    <source>
        <strain evidence="12 13">NKW57</strain>
    </source>
</reference>
<dbReference type="PROSITE" id="PS51755">
    <property type="entry name" value="OMPR_PHOB"/>
    <property type="match status" value="1"/>
</dbReference>
<dbReference type="Proteomes" id="UP001224392">
    <property type="component" value="Unassembled WGS sequence"/>
</dbReference>
<gene>
    <name evidence="12" type="ORF">MNKW57_18130</name>
</gene>
<evidence type="ECO:0000256" key="2">
    <source>
        <dbReference type="ARBA" id="ARBA00022490"/>
    </source>
</evidence>
<dbReference type="InterPro" id="IPR036388">
    <property type="entry name" value="WH-like_DNA-bd_sf"/>
</dbReference>
<sequence length="228" mass="25128">MTKILLVDDDVELTELLRQYLEGEGFSVEVANDGGTGLEKARSGKFDAAVLDVMLPVHSGFQLLRKLRENSQLPVLMLTAKGDTVDRIVGLEMGADDYLPKPCDPRELTARLRAVLRRHSPDDKPPSLLQSGDLVIDPSGHSAHWHETPLPLTGAEFAVLQVLLKQAGEVVSKETLTEEALGRKLLPYDRSIDVHVSNIRKKLVAASAPKELIINIRGAGYQLRRNQD</sequence>
<dbReference type="Gene3D" id="1.10.10.10">
    <property type="entry name" value="Winged helix-like DNA-binding domain superfamily/Winged helix DNA-binding domain"/>
    <property type="match status" value="1"/>
</dbReference>
<keyword evidence="13" id="KW-1185">Reference proteome</keyword>
<dbReference type="CDD" id="cd00383">
    <property type="entry name" value="trans_reg_C"/>
    <property type="match status" value="1"/>
</dbReference>
<dbReference type="InterPro" id="IPR001789">
    <property type="entry name" value="Sig_transdc_resp-reg_receiver"/>
</dbReference>
<dbReference type="Gene3D" id="3.40.50.2300">
    <property type="match status" value="1"/>
</dbReference>
<keyword evidence="6 9" id="KW-0238">DNA-binding</keyword>
<evidence type="ECO:0000256" key="4">
    <source>
        <dbReference type="ARBA" id="ARBA00023012"/>
    </source>
</evidence>
<evidence type="ECO:0000256" key="5">
    <source>
        <dbReference type="ARBA" id="ARBA00023015"/>
    </source>
</evidence>
<dbReference type="SUPFAM" id="SSF52172">
    <property type="entry name" value="CheY-like"/>
    <property type="match status" value="1"/>
</dbReference>
<evidence type="ECO:0000313" key="13">
    <source>
        <dbReference type="Proteomes" id="UP001224392"/>
    </source>
</evidence>
<dbReference type="Pfam" id="PF00486">
    <property type="entry name" value="Trans_reg_C"/>
    <property type="match status" value="1"/>
</dbReference>
<proteinExistence type="predicted"/>
<dbReference type="Pfam" id="PF00072">
    <property type="entry name" value="Response_reg"/>
    <property type="match status" value="1"/>
</dbReference>
<dbReference type="InterPro" id="IPR011006">
    <property type="entry name" value="CheY-like_superfamily"/>
</dbReference>
<organism evidence="12 13">
    <name type="scientific">Biformimicrobium ophioploci</name>
    <dbReference type="NCBI Taxonomy" id="3036711"/>
    <lineage>
        <taxon>Bacteria</taxon>
        <taxon>Pseudomonadati</taxon>
        <taxon>Pseudomonadota</taxon>
        <taxon>Gammaproteobacteria</taxon>
        <taxon>Cellvibrionales</taxon>
        <taxon>Microbulbiferaceae</taxon>
        <taxon>Biformimicrobium</taxon>
    </lineage>
</organism>
<comment type="subcellular location">
    <subcellularLocation>
        <location evidence="1">Cytoplasm</location>
    </subcellularLocation>
</comment>
<dbReference type="InterPro" id="IPR016032">
    <property type="entry name" value="Sig_transdc_resp-reg_C-effctor"/>
</dbReference>
<dbReference type="PANTHER" id="PTHR48111">
    <property type="entry name" value="REGULATOR OF RPOS"/>
    <property type="match status" value="1"/>
</dbReference>
<accession>A0ABQ6LZM2</accession>
<dbReference type="Gene3D" id="6.10.250.690">
    <property type="match status" value="1"/>
</dbReference>
<evidence type="ECO:0000256" key="1">
    <source>
        <dbReference type="ARBA" id="ARBA00004496"/>
    </source>
</evidence>
<protein>
    <submittedName>
        <fullName evidence="12">Response regulator transcription factor</fullName>
    </submittedName>
</protein>
<evidence type="ECO:0000313" key="12">
    <source>
        <dbReference type="EMBL" id="GMG87492.1"/>
    </source>
</evidence>
<evidence type="ECO:0000259" key="11">
    <source>
        <dbReference type="PROSITE" id="PS51755"/>
    </source>
</evidence>
<dbReference type="InterPro" id="IPR039420">
    <property type="entry name" value="WalR-like"/>
</dbReference>
<feature type="domain" description="OmpR/PhoB-type" evidence="11">
    <location>
        <begin position="126"/>
        <end position="225"/>
    </location>
</feature>
<evidence type="ECO:0000256" key="7">
    <source>
        <dbReference type="ARBA" id="ARBA00023163"/>
    </source>
</evidence>
<keyword evidence="7" id="KW-0804">Transcription</keyword>
<dbReference type="EMBL" id="BSYJ01000003">
    <property type="protein sequence ID" value="GMG87492.1"/>
    <property type="molecule type" value="Genomic_DNA"/>
</dbReference>
<comment type="caution">
    <text evidence="12">The sequence shown here is derived from an EMBL/GenBank/DDBJ whole genome shotgun (WGS) entry which is preliminary data.</text>
</comment>
<dbReference type="InterPro" id="IPR058124">
    <property type="entry name" value="CpxR-like_REC"/>
</dbReference>